<organism evidence="3 4">
    <name type="scientific">Romboutsia maritimum</name>
    <dbReference type="NCBI Taxonomy" id="2020948"/>
    <lineage>
        <taxon>Bacteria</taxon>
        <taxon>Bacillati</taxon>
        <taxon>Bacillota</taxon>
        <taxon>Clostridia</taxon>
        <taxon>Peptostreptococcales</taxon>
        <taxon>Peptostreptococcaceae</taxon>
        <taxon>Romboutsia</taxon>
    </lineage>
</organism>
<accession>A0A371IX33</accession>
<dbReference type="Pfam" id="PF05949">
    <property type="entry name" value="DUF881"/>
    <property type="match status" value="1"/>
</dbReference>
<feature type="coiled-coil region" evidence="2">
    <location>
        <begin position="7"/>
        <end position="34"/>
    </location>
</feature>
<gene>
    <name evidence="3" type="ORF">CHF27_001705</name>
</gene>
<name>A0A371IX33_9FIRM</name>
<keyword evidence="2" id="KW-0175">Coiled coil</keyword>
<proteinExistence type="inferred from homology"/>
<dbReference type="PANTHER" id="PTHR37313">
    <property type="entry name" value="UPF0749 PROTEIN RV1825"/>
    <property type="match status" value="1"/>
</dbReference>
<comment type="caution">
    <text evidence="3">The sequence shown here is derived from an EMBL/GenBank/DDBJ whole genome shotgun (WGS) entry which is preliminary data.</text>
</comment>
<sequence>MTTSKKGEQLALELKSLKKEENNLKEEIGNIKKSIDAYKNVEGEESQKIINSEIEKYEKLAGYTDVKGKGIQIEIKSLESKKESDVSQGIKYNYDLLLSMINKLNSAQANAISINGQRIVLDTYMHLKQDELYINDFKVEEPFIIKAIGNSDTLASALQIKYGIVWEIEKYYNTKVEITKEEEVKINAHIKKFNLEEVKNN</sequence>
<evidence type="ECO:0000313" key="4">
    <source>
        <dbReference type="Proteomes" id="UP000243494"/>
    </source>
</evidence>
<reference evidence="3 4" key="1">
    <citation type="journal article" date="2017" name="Genome Announc.">
        <title>Draft Genome Sequence of Romboutsia maritimum sp. nov. Strain CCRI-22766(T), Isolated from Coastal Estuarine Mud.</title>
        <authorList>
            <person name="Maheux A.F."/>
            <person name="Boudreau D.K."/>
            <person name="Berube E."/>
            <person name="Boissinot M."/>
            <person name="Raymond F."/>
            <person name="Brodeur S."/>
            <person name="Corbeil J."/>
            <person name="Brightwell G."/>
            <person name="Broda D."/>
            <person name="Omar R.F."/>
            <person name="Bergeron M.G."/>
        </authorList>
    </citation>
    <scope>NUCLEOTIDE SEQUENCE [LARGE SCALE GENOMIC DNA]</scope>
    <source>
        <strain evidence="3 4">CCRI-22766</strain>
    </source>
</reference>
<comment type="similarity">
    <text evidence="1">Belongs to the UPF0749 family.</text>
</comment>
<keyword evidence="4" id="KW-1185">Reference proteome</keyword>
<dbReference type="AlphaFoldDB" id="A0A371IX33"/>
<dbReference type="EMBL" id="NOJZ02000001">
    <property type="protein sequence ID" value="RDY25046.1"/>
    <property type="molecule type" value="Genomic_DNA"/>
</dbReference>
<protein>
    <submittedName>
        <fullName evidence="3">DUF881 domain-containing protein</fullName>
    </submittedName>
</protein>
<dbReference type="InterPro" id="IPR010273">
    <property type="entry name" value="DUF881"/>
</dbReference>
<dbReference type="PANTHER" id="PTHR37313:SF2">
    <property type="entry name" value="UPF0749 PROTEIN YLXX"/>
    <property type="match status" value="1"/>
</dbReference>
<evidence type="ECO:0000256" key="2">
    <source>
        <dbReference type="SAM" id="Coils"/>
    </source>
</evidence>
<dbReference type="Gene3D" id="3.30.70.1880">
    <property type="entry name" value="Protein of unknown function DUF881"/>
    <property type="match status" value="1"/>
</dbReference>
<evidence type="ECO:0000313" key="3">
    <source>
        <dbReference type="EMBL" id="RDY25046.1"/>
    </source>
</evidence>
<dbReference type="Proteomes" id="UP000243494">
    <property type="component" value="Unassembled WGS sequence"/>
</dbReference>
<evidence type="ECO:0000256" key="1">
    <source>
        <dbReference type="ARBA" id="ARBA00009108"/>
    </source>
</evidence>
<dbReference type="OrthoDB" id="9776196at2"/>